<dbReference type="AlphaFoldDB" id="A0A8X6WY83"/>
<evidence type="ECO:0000313" key="2">
    <source>
        <dbReference type="Proteomes" id="UP000886998"/>
    </source>
</evidence>
<name>A0A8X6WY83_9ARAC</name>
<reference evidence="1" key="1">
    <citation type="submission" date="2020-08" db="EMBL/GenBank/DDBJ databases">
        <title>Multicomponent nature underlies the extraordinary mechanical properties of spider dragline silk.</title>
        <authorList>
            <person name="Kono N."/>
            <person name="Nakamura H."/>
            <person name="Mori M."/>
            <person name="Yoshida Y."/>
            <person name="Ohtoshi R."/>
            <person name="Malay A.D."/>
            <person name="Moran D.A.P."/>
            <person name="Tomita M."/>
            <person name="Numata K."/>
            <person name="Arakawa K."/>
        </authorList>
    </citation>
    <scope>NUCLEOTIDE SEQUENCE</scope>
</reference>
<dbReference type="Proteomes" id="UP000886998">
    <property type="component" value="Unassembled WGS sequence"/>
</dbReference>
<accession>A0A8X6WY83</accession>
<organism evidence="1 2">
    <name type="scientific">Trichonephila inaurata madagascariensis</name>
    <dbReference type="NCBI Taxonomy" id="2747483"/>
    <lineage>
        <taxon>Eukaryota</taxon>
        <taxon>Metazoa</taxon>
        <taxon>Ecdysozoa</taxon>
        <taxon>Arthropoda</taxon>
        <taxon>Chelicerata</taxon>
        <taxon>Arachnida</taxon>
        <taxon>Araneae</taxon>
        <taxon>Araneomorphae</taxon>
        <taxon>Entelegynae</taxon>
        <taxon>Araneoidea</taxon>
        <taxon>Nephilidae</taxon>
        <taxon>Trichonephila</taxon>
        <taxon>Trichonephila inaurata</taxon>
    </lineage>
</organism>
<evidence type="ECO:0000313" key="1">
    <source>
        <dbReference type="EMBL" id="GFY43430.1"/>
    </source>
</evidence>
<comment type="caution">
    <text evidence="1">The sequence shown here is derived from an EMBL/GenBank/DDBJ whole genome shotgun (WGS) entry which is preliminary data.</text>
</comment>
<sequence length="91" mass="10359">MPCPGTVHIKGTAVKKITQMVQTTITTCMTRSKNLSQVLQYTNERFNHGEILLLHENQLKLIHNLVSVSQANWSDTLQYAFKRAEMEIGTK</sequence>
<protein>
    <submittedName>
        <fullName evidence="1">Uncharacterized protein</fullName>
    </submittedName>
</protein>
<gene>
    <name evidence="1" type="ORF">TNIN_467471</name>
</gene>
<dbReference type="EMBL" id="BMAV01003669">
    <property type="protein sequence ID" value="GFY43430.1"/>
    <property type="molecule type" value="Genomic_DNA"/>
</dbReference>
<proteinExistence type="predicted"/>
<keyword evidence="2" id="KW-1185">Reference proteome</keyword>